<dbReference type="Gene3D" id="3.30.1360.180">
    <property type="match status" value="1"/>
</dbReference>
<reference evidence="3 4" key="1">
    <citation type="journal article" date="2018" name="Gigascience">
        <title>Genomes of trombidid mites reveal novel predicted allergens and laterally-transferred genes associated with secondary metabolism.</title>
        <authorList>
            <person name="Dong X."/>
            <person name="Chaisiri K."/>
            <person name="Xia D."/>
            <person name="Armstrong S.D."/>
            <person name="Fang Y."/>
            <person name="Donnelly M.J."/>
            <person name="Kadowaki T."/>
            <person name="McGarry J.W."/>
            <person name="Darby A.C."/>
            <person name="Makepeace B.L."/>
        </authorList>
    </citation>
    <scope>NUCLEOTIDE SEQUENCE [LARGE SCALE GENOMIC DNA]</scope>
    <source>
        <strain evidence="3">UoL-WK</strain>
    </source>
</reference>
<evidence type="ECO:0000313" key="2">
    <source>
        <dbReference type="EMBL" id="RWS06679.1"/>
    </source>
</evidence>
<dbReference type="STRING" id="1965070.A0A443QXI7"/>
<dbReference type="OrthoDB" id="415411at2759"/>
<comment type="caution">
    <text evidence="3">The sequence shown here is derived from an EMBL/GenBank/DDBJ whole genome shotgun (WGS) entry which is preliminary data.</text>
</comment>
<protein>
    <submittedName>
        <fullName evidence="3">Ectonucleotide pyrophosphatase/phosphodiesterase family member 5-like protein</fullName>
    </submittedName>
</protein>
<dbReference type="AlphaFoldDB" id="A0A443QXI7"/>
<dbReference type="InterPro" id="IPR017850">
    <property type="entry name" value="Alkaline_phosphatase_core_sf"/>
</dbReference>
<dbReference type="EMBL" id="NCKU01003949">
    <property type="protein sequence ID" value="RWS06678.1"/>
    <property type="molecule type" value="Genomic_DNA"/>
</dbReference>
<dbReference type="SUPFAM" id="SSF53649">
    <property type="entry name" value="Alkaline phosphatase-like"/>
    <property type="match status" value="1"/>
</dbReference>
<evidence type="ECO:0000313" key="4">
    <source>
        <dbReference type="Proteomes" id="UP000285301"/>
    </source>
</evidence>
<name>A0A443QXI7_9ACAR</name>
<gene>
    <name evidence="1" type="ORF">B4U79_00547</name>
    <name evidence="2" type="ORF">B4U79_05575</name>
    <name evidence="3" type="ORF">B4U79_12571</name>
</gene>
<dbReference type="PANTHER" id="PTHR10151">
    <property type="entry name" value="ECTONUCLEOTIDE PYROPHOSPHATASE/PHOSPHODIESTERASE"/>
    <property type="match status" value="1"/>
</dbReference>
<dbReference type="EMBL" id="NCKU01003948">
    <property type="protein sequence ID" value="RWS06679.1"/>
    <property type="molecule type" value="Genomic_DNA"/>
</dbReference>
<reference evidence="3" key="2">
    <citation type="submission" date="2018-11" db="EMBL/GenBank/DDBJ databases">
        <title>Trombidioid mite genomics.</title>
        <authorList>
            <person name="Dong X."/>
        </authorList>
    </citation>
    <scope>NUCLEOTIDE SEQUENCE</scope>
    <source>
        <strain evidence="3">UoL-WK</strain>
    </source>
</reference>
<sequence>FNELEEMFAFLLYTVLLFNNFSFHEFRRPKVLIIGFDGFRWDYPRYFNTPTLNAIAAKGIHARNGMRASFTTKTLPNFWTLATGLHIESHGIIDMKFFDEKFNETFSFIGKSNRNSKWWVGEPIWVTAKRQGKKVGVYFWAGSDVKLNGILPDFWRRYRSNAKFETRMNTAIDWLDKEDVDLAMVYVNEPDKTAHTYGTFHHKVRQVVEALDSLLRSVVNQLEARNLANVVNLLIVSDHGMTDLKSIRTNKSIINLNEFISVENDLIKMRVGIPAGLFPKPGKLNYVYAKLKNASAHMKVYLKEELPSQLRYQKSSRIAPIVVIPDEGYFIERQKRRSIKGLYIGQHGYDNDLSSMRPIFYAAGFQFKKNLAVDIFNNVDVYPLTCHLLGIKPAPNNGSLASLKNFLSN</sequence>
<proteinExistence type="predicted"/>
<dbReference type="GO" id="GO:0016787">
    <property type="term" value="F:hydrolase activity"/>
    <property type="evidence" value="ECO:0007669"/>
    <property type="project" value="UniProtKB-ARBA"/>
</dbReference>
<accession>A0A443QXI7</accession>
<evidence type="ECO:0000313" key="3">
    <source>
        <dbReference type="EMBL" id="RWS07734.1"/>
    </source>
</evidence>
<organism evidence="3 4">
    <name type="scientific">Dinothrombium tinctorium</name>
    <dbReference type="NCBI Taxonomy" id="1965070"/>
    <lineage>
        <taxon>Eukaryota</taxon>
        <taxon>Metazoa</taxon>
        <taxon>Ecdysozoa</taxon>
        <taxon>Arthropoda</taxon>
        <taxon>Chelicerata</taxon>
        <taxon>Arachnida</taxon>
        <taxon>Acari</taxon>
        <taxon>Acariformes</taxon>
        <taxon>Trombidiformes</taxon>
        <taxon>Prostigmata</taxon>
        <taxon>Anystina</taxon>
        <taxon>Parasitengona</taxon>
        <taxon>Trombidioidea</taxon>
        <taxon>Trombidiidae</taxon>
        <taxon>Dinothrombium</taxon>
    </lineage>
</organism>
<dbReference type="Gene3D" id="3.40.720.10">
    <property type="entry name" value="Alkaline Phosphatase, subunit A"/>
    <property type="match status" value="1"/>
</dbReference>
<dbReference type="CDD" id="cd16018">
    <property type="entry name" value="Enpp"/>
    <property type="match status" value="1"/>
</dbReference>
<dbReference type="Pfam" id="PF01663">
    <property type="entry name" value="Phosphodiest"/>
    <property type="match status" value="1"/>
</dbReference>
<dbReference type="InterPro" id="IPR002591">
    <property type="entry name" value="Phosphodiest/P_Trfase"/>
</dbReference>
<keyword evidence="4" id="KW-1185">Reference proteome</keyword>
<evidence type="ECO:0000313" key="1">
    <source>
        <dbReference type="EMBL" id="RWS06678.1"/>
    </source>
</evidence>
<dbReference type="PANTHER" id="PTHR10151:SF120">
    <property type="entry name" value="BIS(5'-ADENOSYL)-TRIPHOSPHATASE"/>
    <property type="match status" value="1"/>
</dbReference>
<feature type="non-terminal residue" evidence="3">
    <location>
        <position position="1"/>
    </location>
</feature>
<dbReference type="EMBL" id="NCKU01003328">
    <property type="protein sequence ID" value="RWS07734.1"/>
    <property type="molecule type" value="Genomic_DNA"/>
</dbReference>
<dbReference type="Proteomes" id="UP000285301">
    <property type="component" value="Unassembled WGS sequence"/>
</dbReference>